<dbReference type="EMBL" id="QXIY01000015">
    <property type="protein sequence ID" value="RIE17020.1"/>
    <property type="molecule type" value="Genomic_DNA"/>
</dbReference>
<name>A0A398DQ27_9BACT</name>
<comment type="caution">
    <text evidence="1">The sequence shown here is derived from an EMBL/GenBank/DDBJ whole genome shotgun (WGS) entry which is preliminary data.</text>
</comment>
<evidence type="ECO:0000313" key="1">
    <source>
        <dbReference type="EMBL" id="RIE17020.1"/>
    </source>
</evidence>
<proteinExistence type="predicted"/>
<reference evidence="1 2" key="1">
    <citation type="submission" date="2018-09" db="EMBL/GenBank/DDBJ databases">
        <title>Discovery and Ecogenomic Context for Candidatus Cryosericales, a Global Caldiserica Order Active in Thawing Permafrost.</title>
        <authorList>
            <person name="Martinez M.A."/>
            <person name="Woodcroft B.J."/>
            <person name="Ignacio Espinoza J.C."/>
            <person name="Zayed A."/>
            <person name="Singleton C.M."/>
            <person name="Boyd J."/>
            <person name="Li Y.-F."/>
            <person name="Purvine S."/>
            <person name="Maughan H."/>
            <person name="Hodgkins S.B."/>
            <person name="Anderson D."/>
            <person name="Sederholm M."/>
            <person name="Temperton B."/>
            <person name="Saleska S.R."/>
            <person name="Tyson G.W."/>
            <person name="Rich V.I."/>
        </authorList>
    </citation>
    <scope>NUCLEOTIDE SEQUENCE [LARGE SCALE GENOMIC DNA]</scope>
    <source>
        <strain evidence="1 2">SMC1</strain>
    </source>
</reference>
<keyword evidence="2" id="KW-1185">Reference proteome</keyword>
<dbReference type="OrthoDB" id="2826849at2"/>
<organism evidence="1 2">
    <name type="scientific">Candidatus Cryosericum septentrionale</name>
    <dbReference type="NCBI Taxonomy" id="2290913"/>
    <lineage>
        <taxon>Bacteria</taxon>
        <taxon>Pseudomonadati</taxon>
        <taxon>Caldisericota/Cryosericota group</taxon>
        <taxon>Candidatus Cryosericota</taxon>
        <taxon>Candidatus Cryosericia</taxon>
        <taxon>Candidatus Cryosericales</taxon>
        <taxon>Candidatus Cryosericaceae</taxon>
        <taxon>Candidatus Cryosericum</taxon>
    </lineage>
</organism>
<evidence type="ECO:0000313" key="2">
    <source>
        <dbReference type="Proteomes" id="UP000266113"/>
    </source>
</evidence>
<accession>A0A398DQ27</accession>
<sequence>MPLTRQIQRHRIGWILFLVAFLAAAVMCTGCRANAFDTASPAWVQVPIDSAKMSALQTEVDDGHRPGELDPEQVTGDFLVYNLAIPVSNMQDKKQRNGQSDVTVSLQDGRTVQLVLVQPVRTGSTGIWCVQKYRFVQ</sequence>
<protein>
    <submittedName>
        <fullName evidence="1">Uncharacterized protein</fullName>
    </submittedName>
</protein>
<dbReference type="AlphaFoldDB" id="A0A398DQ27"/>
<dbReference type="Proteomes" id="UP000266113">
    <property type="component" value="Unassembled WGS sequence"/>
</dbReference>
<gene>
    <name evidence="1" type="ORF">SMC1_03440</name>
</gene>